<evidence type="ECO:0000313" key="2">
    <source>
        <dbReference type="Proteomes" id="UP000237347"/>
    </source>
</evidence>
<protein>
    <submittedName>
        <fullName evidence="1">Pentatricopeptide repeat-containing protein</fullName>
    </submittedName>
</protein>
<gene>
    <name evidence="1" type="primary">PCMP-H51_2</name>
    <name evidence="1" type="ORF">CFP56_000853</name>
</gene>
<accession>A0AAW0LG31</accession>
<proteinExistence type="predicted"/>
<dbReference type="Proteomes" id="UP000237347">
    <property type="component" value="Unassembled WGS sequence"/>
</dbReference>
<dbReference type="EMBL" id="PKMF04000100">
    <property type="protein sequence ID" value="KAK7850460.1"/>
    <property type="molecule type" value="Genomic_DNA"/>
</dbReference>
<evidence type="ECO:0000313" key="1">
    <source>
        <dbReference type="EMBL" id="KAK7850460.1"/>
    </source>
</evidence>
<comment type="caution">
    <text evidence="1">The sequence shown here is derived from an EMBL/GenBank/DDBJ whole genome shotgun (WGS) entry which is preliminary data.</text>
</comment>
<name>A0AAW0LG31_QUESU</name>
<reference evidence="1 2" key="1">
    <citation type="journal article" date="2018" name="Sci. Data">
        <title>The draft genome sequence of cork oak.</title>
        <authorList>
            <person name="Ramos A.M."/>
            <person name="Usie A."/>
            <person name="Barbosa P."/>
            <person name="Barros P.M."/>
            <person name="Capote T."/>
            <person name="Chaves I."/>
            <person name="Simoes F."/>
            <person name="Abreu I."/>
            <person name="Carrasquinho I."/>
            <person name="Faro C."/>
            <person name="Guimaraes J.B."/>
            <person name="Mendonca D."/>
            <person name="Nobrega F."/>
            <person name="Rodrigues L."/>
            <person name="Saibo N.J.M."/>
            <person name="Varela M.C."/>
            <person name="Egas C."/>
            <person name="Matos J."/>
            <person name="Miguel C.M."/>
            <person name="Oliveira M.M."/>
            <person name="Ricardo C.P."/>
            <person name="Goncalves S."/>
        </authorList>
    </citation>
    <scope>NUCLEOTIDE SEQUENCE [LARGE SCALE GENOMIC DNA]</scope>
    <source>
        <strain evidence="2">cv. HL8</strain>
    </source>
</reference>
<keyword evidence="2" id="KW-1185">Reference proteome</keyword>
<organism evidence="1 2">
    <name type="scientific">Quercus suber</name>
    <name type="common">Cork oak</name>
    <dbReference type="NCBI Taxonomy" id="58331"/>
    <lineage>
        <taxon>Eukaryota</taxon>
        <taxon>Viridiplantae</taxon>
        <taxon>Streptophyta</taxon>
        <taxon>Embryophyta</taxon>
        <taxon>Tracheophyta</taxon>
        <taxon>Spermatophyta</taxon>
        <taxon>Magnoliopsida</taxon>
        <taxon>eudicotyledons</taxon>
        <taxon>Gunneridae</taxon>
        <taxon>Pentapetalae</taxon>
        <taxon>rosids</taxon>
        <taxon>fabids</taxon>
        <taxon>Fagales</taxon>
        <taxon>Fagaceae</taxon>
        <taxon>Quercus</taxon>
    </lineage>
</organism>
<dbReference type="AlphaFoldDB" id="A0AAW0LG31"/>
<sequence length="83" mass="9522">MRDTGLRKLPGCSLIEVNDSVVEFYSLDERHSEREEIYGALRGLTKSLRSFEYLPDLMELEQGACVATAVVLNWPHSNMYLEQ</sequence>